<evidence type="ECO:0000313" key="2">
    <source>
        <dbReference type="EMBL" id="CAA9429559.1"/>
    </source>
</evidence>
<dbReference type="EMBL" id="CADCUY010000504">
    <property type="protein sequence ID" value="CAA9429559.1"/>
    <property type="molecule type" value="Genomic_DNA"/>
</dbReference>
<feature type="non-terminal residue" evidence="2">
    <location>
        <position position="1"/>
    </location>
</feature>
<gene>
    <name evidence="2" type="ORF">AVDCRST_MAG35-2500</name>
</gene>
<evidence type="ECO:0000256" key="1">
    <source>
        <dbReference type="SAM" id="MobiDB-lite"/>
    </source>
</evidence>
<organism evidence="2">
    <name type="scientific">uncultured Quadrisphaera sp</name>
    <dbReference type="NCBI Taxonomy" id="904978"/>
    <lineage>
        <taxon>Bacteria</taxon>
        <taxon>Bacillati</taxon>
        <taxon>Actinomycetota</taxon>
        <taxon>Actinomycetes</taxon>
        <taxon>Kineosporiales</taxon>
        <taxon>Kineosporiaceae</taxon>
        <taxon>Quadrisphaera</taxon>
        <taxon>environmental samples</taxon>
    </lineage>
</organism>
<feature type="region of interest" description="Disordered" evidence="1">
    <location>
        <begin position="1"/>
        <end position="56"/>
    </location>
</feature>
<name>A0A6J4Q1L8_9ACTN</name>
<proteinExistence type="predicted"/>
<accession>A0A6J4Q1L8</accession>
<sequence length="56" mass="5501">GLGHHLAVRGAGVGPGPGAPQRCRDDGDRRPAGPLAAVGQPQRGRRPDGGATAAVL</sequence>
<feature type="compositionally biased region" description="Basic and acidic residues" evidence="1">
    <location>
        <begin position="22"/>
        <end position="31"/>
    </location>
</feature>
<reference evidence="2" key="1">
    <citation type="submission" date="2020-02" db="EMBL/GenBank/DDBJ databases">
        <authorList>
            <person name="Meier V. D."/>
        </authorList>
    </citation>
    <scope>NUCLEOTIDE SEQUENCE</scope>
    <source>
        <strain evidence="2">AVDCRST_MAG35</strain>
    </source>
</reference>
<feature type="non-terminal residue" evidence="2">
    <location>
        <position position="56"/>
    </location>
</feature>
<protein>
    <submittedName>
        <fullName evidence="2">Uncharacterized protein</fullName>
    </submittedName>
</protein>
<dbReference type="AlphaFoldDB" id="A0A6J4Q1L8"/>